<dbReference type="Proteomes" id="UP001359559">
    <property type="component" value="Unassembled WGS sequence"/>
</dbReference>
<evidence type="ECO:0000256" key="3">
    <source>
        <dbReference type="ARBA" id="ARBA00007845"/>
    </source>
</evidence>
<keyword evidence="7" id="KW-0227">DNA damage</keyword>
<dbReference type="GO" id="GO:0004519">
    <property type="term" value="F:endonuclease activity"/>
    <property type="evidence" value="ECO:0007669"/>
    <property type="project" value="UniProtKB-KW"/>
</dbReference>
<evidence type="ECO:0000256" key="7">
    <source>
        <dbReference type="ARBA" id="ARBA00022763"/>
    </source>
</evidence>
<accession>A0AAN9PLC7</accession>
<evidence type="ECO:0000256" key="5">
    <source>
        <dbReference type="ARBA" id="ARBA00022741"/>
    </source>
</evidence>
<evidence type="ECO:0000256" key="17">
    <source>
        <dbReference type="SAM" id="MobiDB-lite"/>
    </source>
</evidence>
<dbReference type="SUPFAM" id="SSF55874">
    <property type="entry name" value="ATPase domain of HSP90 chaperone/DNA topoisomerase II/histidine kinase"/>
    <property type="match status" value="1"/>
</dbReference>
<evidence type="ECO:0000256" key="12">
    <source>
        <dbReference type="ARBA" id="ARBA00023054"/>
    </source>
</evidence>
<comment type="similarity">
    <text evidence="3">Belongs to the MORC ATPase protein family.</text>
</comment>
<dbReference type="GO" id="GO:0006281">
    <property type="term" value="P:DNA repair"/>
    <property type="evidence" value="ECO:0007669"/>
    <property type="project" value="UniProtKB-KW"/>
</dbReference>
<keyword evidence="14" id="KW-0234">DNA repair</keyword>
<evidence type="ECO:0000256" key="16">
    <source>
        <dbReference type="SAM" id="Coils"/>
    </source>
</evidence>
<comment type="caution">
    <text evidence="20">The sequence shown here is derived from an EMBL/GenBank/DDBJ whole genome shotgun (WGS) entry which is preliminary data.</text>
</comment>
<evidence type="ECO:0000256" key="11">
    <source>
        <dbReference type="ARBA" id="ARBA00022884"/>
    </source>
</evidence>
<evidence type="ECO:0000256" key="8">
    <source>
        <dbReference type="ARBA" id="ARBA00022801"/>
    </source>
</evidence>
<dbReference type="GO" id="GO:0006325">
    <property type="term" value="P:chromatin organization"/>
    <property type="evidence" value="ECO:0007669"/>
    <property type="project" value="UniProtKB-KW"/>
</dbReference>
<keyword evidence="13" id="KW-0943">RNA-mediated gene silencing</keyword>
<dbReference type="EMBL" id="JAYKXN010000003">
    <property type="protein sequence ID" value="KAK7301547.1"/>
    <property type="molecule type" value="Genomic_DNA"/>
</dbReference>
<evidence type="ECO:0000259" key="19">
    <source>
        <dbReference type="Pfam" id="PF17942"/>
    </source>
</evidence>
<evidence type="ECO:0000256" key="10">
    <source>
        <dbReference type="ARBA" id="ARBA00022853"/>
    </source>
</evidence>
<evidence type="ECO:0000256" key="13">
    <source>
        <dbReference type="ARBA" id="ARBA00023158"/>
    </source>
</evidence>
<feature type="domain" description="Morc S5" evidence="19">
    <location>
        <begin position="480"/>
        <end position="618"/>
    </location>
</feature>
<keyword evidence="18" id="KW-0812">Transmembrane</keyword>
<comment type="subcellular location">
    <subcellularLocation>
        <location evidence="2">Nucleus</location>
    </subcellularLocation>
</comment>
<keyword evidence="15" id="KW-0539">Nucleus</keyword>
<keyword evidence="18" id="KW-1133">Transmembrane helix</keyword>
<keyword evidence="9" id="KW-0067">ATP-binding</keyword>
<feature type="region of interest" description="Disordered" evidence="17">
    <location>
        <begin position="1"/>
        <end position="34"/>
    </location>
</feature>
<keyword evidence="12 16" id="KW-0175">Coiled coil</keyword>
<keyword evidence="5" id="KW-0547">Nucleotide-binding</keyword>
<evidence type="ECO:0000256" key="9">
    <source>
        <dbReference type="ARBA" id="ARBA00022840"/>
    </source>
</evidence>
<evidence type="ECO:0000256" key="4">
    <source>
        <dbReference type="ARBA" id="ARBA00022722"/>
    </source>
</evidence>
<dbReference type="GO" id="GO:0005524">
    <property type="term" value="F:ATP binding"/>
    <property type="evidence" value="ECO:0007669"/>
    <property type="project" value="UniProtKB-KW"/>
</dbReference>
<keyword evidence="18" id="KW-0472">Membrane</keyword>
<dbReference type="GO" id="GO:0031349">
    <property type="term" value="P:positive regulation of defense response"/>
    <property type="evidence" value="ECO:0007669"/>
    <property type="project" value="UniProtKB-ARBA"/>
</dbReference>
<evidence type="ECO:0000256" key="14">
    <source>
        <dbReference type="ARBA" id="ARBA00023204"/>
    </source>
</evidence>
<dbReference type="Pfam" id="PF17942">
    <property type="entry name" value="Morc6_S5"/>
    <property type="match status" value="1"/>
</dbReference>
<keyword evidence="10" id="KW-0156">Chromatin regulator</keyword>
<protein>
    <recommendedName>
        <fullName evidence="19">Morc S5 domain-containing protein</fullName>
    </recommendedName>
</protein>
<feature type="compositionally biased region" description="Polar residues" evidence="17">
    <location>
        <begin position="1"/>
        <end position="10"/>
    </location>
</feature>
<gene>
    <name evidence="20" type="ORF">RJT34_12413</name>
</gene>
<keyword evidence="4" id="KW-0540">Nuclease</keyword>
<keyword evidence="21" id="KW-1185">Reference proteome</keyword>
<dbReference type="Pfam" id="PF13589">
    <property type="entry name" value="HATPase_c_3"/>
    <property type="match status" value="1"/>
</dbReference>
<evidence type="ECO:0000256" key="6">
    <source>
        <dbReference type="ARBA" id="ARBA00022759"/>
    </source>
</evidence>
<evidence type="ECO:0000256" key="15">
    <source>
        <dbReference type="ARBA" id="ARBA00023242"/>
    </source>
</evidence>
<feature type="region of interest" description="Disordered" evidence="17">
    <location>
        <begin position="142"/>
        <end position="191"/>
    </location>
</feature>
<evidence type="ECO:0000256" key="1">
    <source>
        <dbReference type="ARBA" id="ARBA00001936"/>
    </source>
</evidence>
<evidence type="ECO:0000256" key="18">
    <source>
        <dbReference type="SAM" id="Phobius"/>
    </source>
</evidence>
<feature type="compositionally biased region" description="Basic residues" evidence="17">
    <location>
        <begin position="149"/>
        <end position="160"/>
    </location>
</feature>
<reference evidence="20 21" key="1">
    <citation type="submission" date="2024-01" db="EMBL/GenBank/DDBJ databases">
        <title>The genomes of 5 underutilized Papilionoideae crops provide insights into root nodulation and disease resistance.</title>
        <authorList>
            <person name="Yuan L."/>
        </authorList>
    </citation>
    <scope>NUCLEOTIDE SEQUENCE [LARGE SCALE GENOMIC DNA]</scope>
    <source>
        <strain evidence="20">LY-2023</strain>
        <tissue evidence="20">Leaf</tissue>
    </source>
</reference>
<feature type="coiled-coil region" evidence="16">
    <location>
        <begin position="749"/>
        <end position="783"/>
    </location>
</feature>
<dbReference type="GO" id="GO:0005634">
    <property type="term" value="C:nucleus"/>
    <property type="evidence" value="ECO:0007669"/>
    <property type="project" value="UniProtKB-SubCell"/>
</dbReference>
<organism evidence="20 21">
    <name type="scientific">Clitoria ternatea</name>
    <name type="common">Butterfly pea</name>
    <dbReference type="NCBI Taxonomy" id="43366"/>
    <lineage>
        <taxon>Eukaryota</taxon>
        <taxon>Viridiplantae</taxon>
        <taxon>Streptophyta</taxon>
        <taxon>Embryophyta</taxon>
        <taxon>Tracheophyta</taxon>
        <taxon>Spermatophyta</taxon>
        <taxon>Magnoliopsida</taxon>
        <taxon>eudicotyledons</taxon>
        <taxon>Gunneridae</taxon>
        <taxon>Pentapetalae</taxon>
        <taxon>rosids</taxon>
        <taxon>fabids</taxon>
        <taxon>Fabales</taxon>
        <taxon>Fabaceae</taxon>
        <taxon>Papilionoideae</taxon>
        <taxon>50 kb inversion clade</taxon>
        <taxon>NPAAA clade</taxon>
        <taxon>indigoferoid/millettioid clade</taxon>
        <taxon>Phaseoleae</taxon>
        <taxon>Clitoria</taxon>
    </lineage>
</organism>
<dbReference type="PANTHER" id="PTHR23336">
    <property type="entry name" value="ZINC FINGER CW-TYPE COILED-COIL DOMAIN PROTEIN 3"/>
    <property type="match status" value="1"/>
</dbReference>
<proteinExistence type="inferred from homology"/>
<feature type="compositionally biased region" description="Basic and acidic residues" evidence="17">
    <location>
        <begin position="21"/>
        <end position="32"/>
    </location>
</feature>
<sequence>MRNIPSLATQETKKNRTQKKRASESEKEDGKLLHPGHAHTLTHSLIHLHRFQIARRFRHPYLLYNFLIPFVLLIFTIQFVVYGNYAVDYFTLIVVGSWYENTGCINMGPTEIVDLSSDDDSEKVVTKAVKLEADFVMDVRQHNETNKGRSAKHNRTRSHTARQDSEENISSNGPSTGHSNSSVLEQGPSPVDDTGISYASPICAAPICRQFWKAGNYDDGLGSKVTVQNAKNYLHVHPMFLHSNATSHKWAFGAIAELLDNAVDEIQNGATFVIVDKTLNPRDGSAALLIQDDGGGMDPEAMRRCMSFGFSDKKSQFAIGRYGNGFKTSTMRLGADVIVFSRHMNNRILTQSIGLLSYTYLTRTQLDRIVVPMVNYEYNTSTGSLEILNGKEHFMSNLSLLMRWSPYSSETDLLKQFDNIGSHGTKVIIYNLWCNDDGNLELDFDTDPKDIRIAGDIKKIDTVPAWKSVNEQHIANRLRYSLHVYLSILYLRVPESFQMILRGEVVTPHNIADDLKYPEYILYRPQASGCVEATIVTTIGFLKEAPQVNIHGFNVYHKNRLILPFWQVVSYLDSRGRGVVGILQADFVEPTHNKQDFERTSLFQKLETRLKEMTWEYWDYHCKLIGYQEKKKLPSVPPPYLSLQKPLGIENPVILNKSFSPGVNKKVMYDKSLQIRSEQGFHKRKSHELVDLQNMKKHVRGENVTSVGFSQNKETMATPAEPVLDQEYISLMQENKKLHSKCLEFEKAGKELNLKVTKLRSKIQEAQDKYNRLLAELKTLDVKEE</sequence>
<dbReference type="GO" id="GO:0031047">
    <property type="term" value="P:regulatory ncRNA-mediated gene silencing"/>
    <property type="evidence" value="ECO:0007669"/>
    <property type="project" value="UniProtKB-KW"/>
</dbReference>
<keyword evidence="6" id="KW-0255">Endonuclease</keyword>
<evidence type="ECO:0000313" key="21">
    <source>
        <dbReference type="Proteomes" id="UP001359559"/>
    </source>
</evidence>
<dbReference type="GO" id="GO:0003723">
    <property type="term" value="F:RNA binding"/>
    <property type="evidence" value="ECO:0007669"/>
    <property type="project" value="UniProtKB-KW"/>
</dbReference>
<name>A0AAN9PLC7_CLITE</name>
<feature type="transmembrane region" description="Helical" evidence="18">
    <location>
        <begin position="61"/>
        <end position="82"/>
    </location>
</feature>
<dbReference type="InterPro" id="IPR045261">
    <property type="entry name" value="MORC_ATPase"/>
</dbReference>
<dbReference type="AlphaFoldDB" id="A0AAN9PLC7"/>
<evidence type="ECO:0000313" key="20">
    <source>
        <dbReference type="EMBL" id="KAK7301547.1"/>
    </source>
</evidence>
<dbReference type="InterPro" id="IPR041006">
    <property type="entry name" value="Morc_S5"/>
</dbReference>
<dbReference type="InterPro" id="IPR036890">
    <property type="entry name" value="HATPase_C_sf"/>
</dbReference>
<evidence type="ECO:0000256" key="2">
    <source>
        <dbReference type="ARBA" id="ARBA00004123"/>
    </source>
</evidence>
<comment type="cofactor">
    <cofactor evidence="1">
        <name>Mn(2+)</name>
        <dbReference type="ChEBI" id="CHEBI:29035"/>
    </cofactor>
</comment>
<feature type="compositionally biased region" description="Polar residues" evidence="17">
    <location>
        <begin position="168"/>
        <end position="184"/>
    </location>
</feature>
<dbReference type="FunFam" id="3.30.565.10:FF:000075">
    <property type="entry name" value="MORC family CW-type zinc finger protein 4"/>
    <property type="match status" value="1"/>
</dbReference>
<keyword evidence="11" id="KW-0694">RNA-binding</keyword>
<dbReference type="Gene3D" id="3.30.565.10">
    <property type="entry name" value="Histidine kinase-like ATPase, C-terminal domain"/>
    <property type="match status" value="1"/>
</dbReference>
<dbReference type="PANTHER" id="PTHR23336:SF44">
    <property type="entry name" value="PROTEIN MICRORCHIDIA 6"/>
    <property type="match status" value="1"/>
</dbReference>
<keyword evidence="8" id="KW-0378">Hydrolase</keyword>
<dbReference type="GO" id="GO:0016887">
    <property type="term" value="F:ATP hydrolysis activity"/>
    <property type="evidence" value="ECO:0007669"/>
    <property type="project" value="InterPro"/>
</dbReference>